<feature type="chain" id="PRO_5014664306" evidence="1">
    <location>
        <begin position="33"/>
        <end position="154"/>
    </location>
</feature>
<dbReference type="SUPFAM" id="SSF47473">
    <property type="entry name" value="EF-hand"/>
    <property type="match status" value="1"/>
</dbReference>
<proteinExistence type="predicted"/>
<comment type="caution">
    <text evidence="3">The sequence shown here is derived from an EMBL/GenBank/DDBJ whole genome shotgun (WGS) entry which is preliminary data.</text>
</comment>
<sequence>MPNRTTARGKSTASLAALFAAISLSASAPALAQPDQASALRQLQERFGDADGNRDGAVSRAEFVAYRAAQWSRLDRNDDGFLSPADLPGFLQSRWNGERASELRRNYDRDQDGRVSRQEFLTGPTPAFNRADTNGNDLVSRAELDAAVAQDLKR</sequence>
<name>A0A2N0H3W5_9SPHN</name>
<keyword evidence="1" id="KW-0732">Signal</keyword>
<dbReference type="PROSITE" id="PS00018">
    <property type="entry name" value="EF_HAND_1"/>
    <property type="match status" value="4"/>
</dbReference>
<dbReference type="Proteomes" id="UP000232587">
    <property type="component" value="Unassembled WGS sequence"/>
</dbReference>
<dbReference type="Gene3D" id="1.10.238.10">
    <property type="entry name" value="EF-hand"/>
    <property type="match status" value="2"/>
</dbReference>
<dbReference type="PROSITE" id="PS50222">
    <property type="entry name" value="EF_HAND_2"/>
    <property type="match status" value="1"/>
</dbReference>
<dbReference type="Pfam" id="PF13202">
    <property type="entry name" value="EF-hand_5"/>
    <property type="match status" value="1"/>
</dbReference>
<evidence type="ECO:0000313" key="3">
    <source>
        <dbReference type="EMBL" id="PKB13580.1"/>
    </source>
</evidence>
<protein>
    <submittedName>
        <fullName evidence="3">Ca2+-binding EF-hand superfamily protein</fullName>
    </submittedName>
</protein>
<dbReference type="GO" id="GO:0005509">
    <property type="term" value="F:calcium ion binding"/>
    <property type="evidence" value="ECO:0007669"/>
    <property type="project" value="InterPro"/>
</dbReference>
<organism evidence="3 4">
    <name type="scientific">Novosphingobium kunmingense</name>
    <dbReference type="NCBI Taxonomy" id="1211806"/>
    <lineage>
        <taxon>Bacteria</taxon>
        <taxon>Pseudomonadati</taxon>
        <taxon>Pseudomonadota</taxon>
        <taxon>Alphaproteobacteria</taxon>
        <taxon>Sphingomonadales</taxon>
        <taxon>Sphingomonadaceae</taxon>
        <taxon>Novosphingobium</taxon>
    </lineage>
</organism>
<reference evidence="3 4" key="1">
    <citation type="submission" date="2017-11" db="EMBL/GenBank/DDBJ databases">
        <title>Genomic Encyclopedia of Type Strains, Phase III (KMG-III): the genomes of soil and plant-associated and newly described type strains.</title>
        <authorList>
            <person name="Whitman W."/>
        </authorList>
    </citation>
    <scope>NUCLEOTIDE SEQUENCE [LARGE SCALE GENOMIC DNA]</scope>
    <source>
        <strain evidence="3 4">CGMCC 1.12274</strain>
    </source>
</reference>
<dbReference type="InterPro" id="IPR018247">
    <property type="entry name" value="EF_Hand_1_Ca_BS"/>
</dbReference>
<feature type="domain" description="EF-hand" evidence="2">
    <location>
        <begin position="105"/>
        <end position="130"/>
    </location>
</feature>
<dbReference type="InterPro" id="IPR011992">
    <property type="entry name" value="EF-hand-dom_pair"/>
</dbReference>
<evidence type="ECO:0000313" key="4">
    <source>
        <dbReference type="Proteomes" id="UP000232587"/>
    </source>
</evidence>
<dbReference type="Pfam" id="PF13499">
    <property type="entry name" value="EF-hand_7"/>
    <property type="match status" value="1"/>
</dbReference>
<dbReference type="EMBL" id="PHUF01000006">
    <property type="protein sequence ID" value="PKB13580.1"/>
    <property type="molecule type" value="Genomic_DNA"/>
</dbReference>
<dbReference type="InterPro" id="IPR002048">
    <property type="entry name" value="EF_hand_dom"/>
</dbReference>
<dbReference type="CDD" id="cd00051">
    <property type="entry name" value="EFh"/>
    <property type="match status" value="1"/>
</dbReference>
<gene>
    <name evidence="3" type="ORF">B0I00_3016</name>
</gene>
<evidence type="ECO:0000259" key="2">
    <source>
        <dbReference type="PROSITE" id="PS50222"/>
    </source>
</evidence>
<evidence type="ECO:0000256" key="1">
    <source>
        <dbReference type="SAM" id="SignalP"/>
    </source>
</evidence>
<accession>A0A2N0H3W5</accession>
<feature type="signal peptide" evidence="1">
    <location>
        <begin position="1"/>
        <end position="32"/>
    </location>
</feature>
<keyword evidence="4" id="KW-1185">Reference proteome</keyword>
<dbReference type="AlphaFoldDB" id="A0A2N0H3W5"/>